<evidence type="ECO:0000256" key="1">
    <source>
        <dbReference type="ARBA" id="ARBA00004429"/>
    </source>
</evidence>
<comment type="subcellular location">
    <subcellularLocation>
        <location evidence="1">Cell inner membrane</location>
        <topology evidence="1">Multi-pass membrane protein</topology>
    </subcellularLocation>
    <subcellularLocation>
        <location evidence="8">Cell membrane</location>
        <topology evidence="8">Multi-pass membrane protein</topology>
    </subcellularLocation>
</comment>
<evidence type="ECO:0000256" key="4">
    <source>
        <dbReference type="ARBA" id="ARBA00022519"/>
    </source>
</evidence>
<dbReference type="PROSITE" id="PS50928">
    <property type="entry name" value="ABC_TM1"/>
    <property type="match status" value="2"/>
</dbReference>
<dbReference type="GO" id="GO:0005886">
    <property type="term" value="C:plasma membrane"/>
    <property type="evidence" value="ECO:0007669"/>
    <property type="project" value="UniProtKB-SubCell"/>
</dbReference>
<feature type="transmembrane region" description="Helical" evidence="8">
    <location>
        <begin position="240"/>
        <end position="262"/>
    </location>
</feature>
<reference evidence="10" key="1">
    <citation type="submission" date="2015-07" db="EMBL/GenBank/DDBJ databases">
        <title>Draft Genome Sequences of Anaerolinea thermolimosa IMO-1, Bellilinea caldifistulae GOMI-1, Leptolinea tardivitalis YMTK-2, Levilinea saccharolytica KIBI-1,Longilinea arvoryzae KOME-1, Previously Described as Members of the Anaerolineaceae (Chloroflexi).</title>
        <authorList>
            <person name="Sekiguchi Y."/>
            <person name="Ohashi A."/>
            <person name="Matsuura N."/>
            <person name="Tourlousse M.D."/>
        </authorList>
    </citation>
    <scope>NUCLEOTIDE SEQUENCE [LARGE SCALE GENOMIC DNA]</scope>
    <source>
        <strain evidence="10">KOME-1</strain>
    </source>
</reference>
<dbReference type="GO" id="GO:0055085">
    <property type="term" value="P:transmembrane transport"/>
    <property type="evidence" value="ECO:0007669"/>
    <property type="project" value="InterPro"/>
</dbReference>
<feature type="transmembrane region" description="Helical" evidence="8">
    <location>
        <begin position="293"/>
        <end position="315"/>
    </location>
</feature>
<keyword evidence="5 8" id="KW-0812">Transmembrane</keyword>
<dbReference type="AlphaFoldDB" id="A0A0S7BEE1"/>
<feature type="domain" description="ABC transmembrane type-1" evidence="9">
    <location>
        <begin position="360"/>
        <end position="552"/>
    </location>
</feature>
<evidence type="ECO:0000256" key="2">
    <source>
        <dbReference type="ARBA" id="ARBA00022448"/>
    </source>
</evidence>
<protein>
    <submittedName>
        <fullName evidence="10">ABC-type Fe3+ transport system, permease component</fullName>
    </submittedName>
</protein>
<dbReference type="InterPro" id="IPR000515">
    <property type="entry name" value="MetI-like"/>
</dbReference>
<name>A0A0S7BEE1_9CHLR</name>
<gene>
    <name evidence="10" type="ORF">LARV_01573</name>
</gene>
<dbReference type="InterPro" id="IPR035906">
    <property type="entry name" value="MetI-like_sf"/>
</dbReference>
<feature type="transmembrane region" description="Helical" evidence="8">
    <location>
        <begin position="12"/>
        <end position="38"/>
    </location>
</feature>
<evidence type="ECO:0000259" key="9">
    <source>
        <dbReference type="PROSITE" id="PS50928"/>
    </source>
</evidence>
<keyword evidence="3" id="KW-1003">Cell membrane</keyword>
<evidence type="ECO:0000313" key="11">
    <source>
        <dbReference type="Proteomes" id="UP000055060"/>
    </source>
</evidence>
<dbReference type="Proteomes" id="UP000055060">
    <property type="component" value="Unassembled WGS sequence"/>
</dbReference>
<feature type="transmembrane region" description="Helical" evidence="8">
    <location>
        <begin position="136"/>
        <end position="161"/>
    </location>
</feature>
<organism evidence="10">
    <name type="scientific">Longilinea arvoryzae</name>
    <dbReference type="NCBI Taxonomy" id="360412"/>
    <lineage>
        <taxon>Bacteria</taxon>
        <taxon>Bacillati</taxon>
        <taxon>Chloroflexota</taxon>
        <taxon>Anaerolineae</taxon>
        <taxon>Anaerolineales</taxon>
        <taxon>Anaerolineaceae</taxon>
        <taxon>Longilinea</taxon>
    </lineage>
</organism>
<dbReference type="PANTHER" id="PTHR43357:SF4">
    <property type="entry name" value="INNER MEMBRANE ABC TRANSPORTER PERMEASE PROTEIN YDCV"/>
    <property type="match status" value="1"/>
</dbReference>
<feature type="transmembrane region" description="Helical" evidence="8">
    <location>
        <begin position="198"/>
        <end position="220"/>
    </location>
</feature>
<feature type="transmembrane region" description="Helical" evidence="8">
    <location>
        <begin position="364"/>
        <end position="386"/>
    </location>
</feature>
<evidence type="ECO:0000313" key="10">
    <source>
        <dbReference type="EMBL" id="GAP13817.1"/>
    </source>
</evidence>
<evidence type="ECO:0000256" key="3">
    <source>
        <dbReference type="ARBA" id="ARBA00022475"/>
    </source>
</evidence>
<dbReference type="CDD" id="cd06261">
    <property type="entry name" value="TM_PBP2"/>
    <property type="match status" value="2"/>
</dbReference>
<dbReference type="RefSeq" id="WP_201785897.1">
    <property type="nucleotide sequence ID" value="NZ_DF967972.1"/>
</dbReference>
<keyword evidence="2 8" id="KW-0813">Transport</keyword>
<keyword evidence="4" id="KW-0997">Cell inner membrane</keyword>
<feature type="transmembrane region" description="Helical" evidence="8">
    <location>
        <begin position="58"/>
        <end position="82"/>
    </location>
</feature>
<evidence type="ECO:0000256" key="5">
    <source>
        <dbReference type="ARBA" id="ARBA00022692"/>
    </source>
</evidence>
<evidence type="ECO:0000256" key="6">
    <source>
        <dbReference type="ARBA" id="ARBA00022989"/>
    </source>
</evidence>
<dbReference type="STRING" id="360412.LARV_01573"/>
<dbReference type="EMBL" id="DF967972">
    <property type="protein sequence ID" value="GAP13817.1"/>
    <property type="molecule type" value="Genomic_DNA"/>
</dbReference>
<dbReference type="SUPFAM" id="SSF161098">
    <property type="entry name" value="MetI-like"/>
    <property type="match status" value="2"/>
</dbReference>
<proteinExistence type="inferred from homology"/>
<dbReference type="PANTHER" id="PTHR43357">
    <property type="entry name" value="INNER MEMBRANE ABC TRANSPORTER PERMEASE PROTEIN YDCV"/>
    <property type="match status" value="1"/>
</dbReference>
<keyword evidence="6 8" id="KW-1133">Transmembrane helix</keyword>
<dbReference type="Pfam" id="PF00528">
    <property type="entry name" value="BPD_transp_1"/>
    <property type="match status" value="2"/>
</dbReference>
<evidence type="ECO:0000256" key="7">
    <source>
        <dbReference type="ARBA" id="ARBA00023136"/>
    </source>
</evidence>
<feature type="transmembrane region" description="Helical" evidence="8">
    <location>
        <begin position="430"/>
        <end position="448"/>
    </location>
</feature>
<comment type="similarity">
    <text evidence="8">Belongs to the binding-protein-dependent transport system permease family.</text>
</comment>
<feature type="transmembrane region" description="Helical" evidence="8">
    <location>
        <begin position="528"/>
        <end position="552"/>
    </location>
</feature>
<keyword evidence="7 8" id="KW-0472">Membrane</keyword>
<feature type="domain" description="ABC transmembrane type-1" evidence="9">
    <location>
        <begin position="56"/>
        <end position="263"/>
    </location>
</feature>
<accession>A0A0S7BEE1</accession>
<dbReference type="Gene3D" id="1.10.3720.10">
    <property type="entry name" value="MetI-like"/>
    <property type="match status" value="2"/>
</dbReference>
<sequence>MIASPKRFPRAVWLWSIPLLFLGVFFFLPLGTVFHLAFQPEMGGVRVSRSDVLQPLGFTFWQAGLSTLLTLVVGLPAAYLFARFEFPGKRLLRVLTTLPFILPTVVVAASFNALLGPRGWINLLLMDWFGLATPPIQILNILGAILLAHVFYNTTVVIRVVGSALGQLDPRLEQAARVLGASPLRTLREVTLPLLRPALLSATLLVFLFDFTSFGVVLLLGGPRYATLEVEIYIQALQMLNLPLAGLLSAVQLACTLAISALNSRLSGKRAVPLAPRLRGEGIRKPRTWRERLLVGSLTAVLVALLVMPLAALGLRSVARLEGARGERGAVQNGLTLDYYRELFINRRGSLFYVPPIEAARNSLIYAGTTVVIALSLGSLAAAALSQRSKINRWLEPLLLLPLGASAVTLGLGFIVAFNKPPLDSRSFPLLVPIAHSLVALPFVVRTLQPAMASIPQSLKQAAAVLGASPLRAWLEVDLPIIARAALVSAVFSFTISLGEFGATSFIAQTDMPTLPVAIYRFLSQPGGLNYGQAMAMATLLLVVCALGILVIERLGGETF</sequence>
<keyword evidence="11" id="KW-1185">Reference proteome</keyword>
<feature type="transmembrane region" description="Helical" evidence="8">
    <location>
        <begin position="94"/>
        <end position="116"/>
    </location>
</feature>
<feature type="transmembrane region" description="Helical" evidence="8">
    <location>
        <begin position="481"/>
        <end position="508"/>
    </location>
</feature>
<feature type="transmembrane region" description="Helical" evidence="8">
    <location>
        <begin position="398"/>
        <end position="418"/>
    </location>
</feature>
<evidence type="ECO:0000256" key="8">
    <source>
        <dbReference type="RuleBase" id="RU363032"/>
    </source>
</evidence>